<feature type="transmembrane region" description="Helical" evidence="4">
    <location>
        <begin position="117"/>
        <end position="140"/>
    </location>
</feature>
<accession>A0A1H5K594</accession>
<dbReference type="InterPro" id="IPR017850">
    <property type="entry name" value="Alkaline_phosphatase_core_sf"/>
</dbReference>
<dbReference type="Gene3D" id="1.20.120.1760">
    <property type="match status" value="1"/>
</dbReference>
<dbReference type="InterPro" id="IPR048254">
    <property type="entry name" value="CDP_ALCOHOL_P_TRANSF_CS"/>
</dbReference>
<gene>
    <name evidence="5" type="ORF">SAMN04489740_1854</name>
</gene>
<feature type="transmembrane region" description="Helical" evidence="4">
    <location>
        <begin position="385"/>
        <end position="404"/>
    </location>
</feature>
<keyword evidence="1 2" id="KW-0808">Transferase</keyword>
<dbReference type="GO" id="GO:0008654">
    <property type="term" value="P:phospholipid biosynthetic process"/>
    <property type="evidence" value="ECO:0007669"/>
    <property type="project" value="InterPro"/>
</dbReference>
<keyword evidence="4" id="KW-0812">Transmembrane</keyword>
<feature type="transmembrane region" description="Helical" evidence="4">
    <location>
        <begin position="146"/>
        <end position="167"/>
    </location>
</feature>
<dbReference type="AlphaFoldDB" id="A0A1H5K594"/>
<dbReference type="GO" id="GO:0016020">
    <property type="term" value="C:membrane"/>
    <property type="evidence" value="ECO:0007669"/>
    <property type="project" value="InterPro"/>
</dbReference>
<dbReference type="GO" id="GO:0016780">
    <property type="term" value="F:phosphotransferase activity, for other substituted phosphate groups"/>
    <property type="evidence" value="ECO:0007669"/>
    <property type="project" value="InterPro"/>
</dbReference>
<feature type="transmembrane region" description="Helical" evidence="4">
    <location>
        <begin position="236"/>
        <end position="259"/>
    </location>
</feature>
<keyword evidence="4" id="KW-1133">Transmembrane helix</keyword>
<dbReference type="Gene3D" id="3.40.720.10">
    <property type="entry name" value="Alkaline Phosphatase, subunit A"/>
    <property type="match status" value="1"/>
</dbReference>
<reference evidence="5 6" key="1">
    <citation type="submission" date="2016-10" db="EMBL/GenBank/DDBJ databases">
        <authorList>
            <person name="de Groot N.N."/>
        </authorList>
    </citation>
    <scope>NUCLEOTIDE SEQUENCE [LARGE SCALE GENOMIC DNA]</scope>
    <source>
        <strain evidence="5 6">DSM 22274</strain>
    </source>
</reference>
<dbReference type="InterPro" id="IPR000462">
    <property type="entry name" value="CDP-OH_P_trans"/>
</dbReference>
<comment type="similarity">
    <text evidence="2">Belongs to the CDP-alcohol phosphatidyltransferase class-I family.</text>
</comment>
<dbReference type="RefSeq" id="WP_139244261.1">
    <property type="nucleotide sequence ID" value="NZ_FNTV01000001.1"/>
</dbReference>
<dbReference type="InterPro" id="IPR043130">
    <property type="entry name" value="CDP-OH_PTrfase_TM_dom"/>
</dbReference>
<evidence type="ECO:0000313" key="5">
    <source>
        <dbReference type="EMBL" id="SEE59218.1"/>
    </source>
</evidence>
<evidence type="ECO:0000256" key="4">
    <source>
        <dbReference type="SAM" id="Phobius"/>
    </source>
</evidence>
<dbReference type="Pfam" id="PF01066">
    <property type="entry name" value="CDP-OH_P_transf"/>
    <property type="match status" value="1"/>
</dbReference>
<dbReference type="SUPFAM" id="SSF53649">
    <property type="entry name" value="Alkaline phosphatase-like"/>
    <property type="match status" value="1"/>
</dbReference>
<feature type="transmembrane region" description="Helical" evidence="4">
    <location>
        <begin position="291"/>
        <end position="309"/>
    </location>
</feature>
<evidence type="ECO:0000256" key="1">
    <source>
        <dbReference type="ARBA" id="ARBA00022679"/>
    </source>
</evidence>
<dbReference type="Proteomes" id="UP000182725">
    <property type="component" value="Unassembled WGS sequence"/>
</dbReference>
<feature type="transmembrane region" description="Helical" evidence="4">
    <location>
        <begin position="33"/>
        <end position="51"/>
    </location>
</feature>
<feature type="transmembrane region" description="Helical" evidence="4">
    <location>
        <begin position="202"/>
        <end position="224"/>
    </location>
</feature>
<name>A0A1H5K594_9MICC</name>
<feature type="transmembrane region" description="Helical" evidence="4">
    <location>
        <begin position="265"/>
        <end position="284"/>
    </location>
</feature>
<sequence length="824" mass="84937">MRTVHHGPAAGFACQVLLLAALAATIGLGSAGWVTGLVYAMAVWAVLASALMKRGFGFGPADWVTAFRAVLAGGAAALVADSFYSPIALPALIALSAGTIVLDAVDGKVARSTRTTSALGARFDMEVDAFLILALSVYVAPGVGGWVLLIGAARYLLVAAGWFLPWLRASAPPRYWNKVVAAGVGIALTIAAAGVLPSPLAAGMLLAALAILAESFGREAWWLWRHRREHPGKVAVPPRVLTITAAVAVWCVLSAPANLAATTPAALATIPLEGIVLLSGALFLPARLLRPFAVAGGLLLAGLLVMKALNTGFESTFGRGFDPANDWYYLGPGAGVLGDSIGQAGAIAIVCLAVAFVATSLFLMPRATLRLVRAVAGNRRAWLRPWAVLGAAGLLVAAAGLAWAPGAPVASGGSSGFVASQVRQLQRDLADRGAFAEEISHDPFFGSGSGAAGPPTTGGMPVAGGGQAAGGLLSGLRGKDVLFVFVESYGRSAVEGSSFSPGIKGVLTAGTAQLEAAGFASRSAFLSSPTLGGASWLAHSTLQSGVWVNSQQRYNQLLTSGRMTLSGAFHKAGWRTVFDIPSNNTDWPQGKAFYGFDALYDSRNVGYAGPKFSYATMPDEYVLSAFQQLELSPAPRSPVMAELDLVSSHTPWTPLPEPVPWGDVGDGSVFNGMPERGTTPESVAGDTVRARALYGESIEYSLNTVFSFVAAHPDPDLVLVVLGDHQPAPEVSGGIGGHDVPVSIISADPAVLAGISPWGWQDGMLPAPDAPVWPMSDFRDNFMAAYSGNATSRDSASFTEGGKPPMPAAPGDAGAQVPVPRDPG</sequence>
<feature type="transmembrane region" description="Helical" evidence="4">
    <location>
        <begin position="63"/>
        <end position="80"/>
    </location>
</feature>
<evidence type="ECO:0000313" key="6">
    <source>
        <dbReference type="Proteomes" id="UP000182725"/>
    </source>
</evidence>
<keyword evidence="4" id="KW-0472">Membrane</keyword>
<dbReference type="EMBL" id="FNTV01000001">
    <property type="protein sequence ID" value="SEE59218.1"/>
    <property type="molecule type" value="Genomic_DNA"/>
</dbReference>
<feature type="transmembrane region" description="Helical" evidence="4">
    <location>
        <begin position="179"/>
        <end position="196"/>
    </location>
</feature>
<evidence type="ECO:0000256" key="3">
    <source>
        <dbReference type="SAM" id="MobiDB-lite"/>
    </source>
</evidence>
<feature type="transmembrane region" description="Helical" evidence="4">
    <location>
        <begin position="86"/>
        <end position="105"/>
    </location>
</feature>
<organism evidence="5 6">
    <name type="scientific">Arthrobacter alpinus</name>
    <dbReference type="NCBI Taxonomy" id="656366"/>
    <lineage>
        <taxon>Bacteria</taxon>
        <taxon>Bacillati</taxon>
        <taxon>Actinomycetota</taxon>
        <taxon>Actinomycetes</taxon>
        <taxon>Micrococcales</taxon>
        <taxon>Micrococcaceae</taxon>
        <taxon>Arthrobacter</taxon>
    </lineage>
</organism>
<dbReference type="PROSITE" id="PS00379">
    <property type="entry name" value="CDP_ALCOHOL_P_TRANSF"/>
    <property type="match status" value="1"/>
</dbReference>
<feature type="region of interest" description="Disordered" evidence="3">
    <location>
        <begin position="792"/>
        <end position="824"/>
    </location>
</feature>
<proteinExistence type="inferred from homology"/>
<protein>
    <submittedName>
        <fullName evidence="5">Phosphatidylglycerophosphate synthase</fullName>
    </submittedName>
</protein>
<evidence type="ECO:0000256" key="2">
    <source>
        <dbReference type="RuleBase" id="RU003750"/>
    </source>
</evidence>
<feature type="transmembrane region" description="Helical" evidence="4">
    <location>
        <begin position="341"/>
        <end position="364"/>
    </location>
</feature>